<dbReference type="Proteomes" id="UP000887569">
    <property type="component" value="Unplaced"/>
</dbReference>
<name>A0A915B3X1_PARUN</name>
<sequence length="38" mass="4218">ASLMRLNSLLKINMSLFPTPYAPTQALTTFLPHTHSCT</sequence>
<dbReference type="AlphaFoldDB" id="A0A915B3X1"/>
<reference evidence="2" key="1">
    <citation type="submission" date="2022-11" db="UniProtKB">
        <authorList>
            <consortium name="WormBaseParasite"/>
        </authorList>
    </citation>
    <scope>IDENTIFICATION</scope>
</reference>
<dbReference type="WBParaSite" id="PgR022X_g129_t01">
    <property type="protein sequence ID" value="PgR022X_g129_t01"/>
    <property type="gene ID" value="PgR022X_g129"/>
</dbReference>
<evidence type="ECO:0000313" key="1">
    <source>
        <dbReference type="Proteomes" id="UP000887569"/>
    </source>
</evidence>
<protein>
    <submittedName>
        <fullName evidence="2">Uncharacterized protein</fullName>
    </submittedName>
</protein>
<proteinExistence type="predicted"/>
<accession>A0A915B3X1</accession>
<evidence type="ECO:0000313" key="2">
    <source>
        <dbReference type="WBParaSite" id="PgR022X_g129_t01"/>
    </source>
</evidence>
<organism evidence="1 2">
    <name type="scientific">Parascaris univalens</name>
    <name type="common">Nematode worm</name>
    <dbReference type="NCBI Taxonomy" id="6257"/>
    <lineage>
        <taxon>Eukaryota</taxon>
        <taxon>Metazoa</taxon>
        <taxon>Ecdysozoa</taxon>
        <taxon>Nematoda</taxon>
        <taxon>Chromadorea</taxon>
        <taxon>Rhabditida</taxon>
        <taxon>Spirurina</taxon>
        <taxon>Ascaridomorpha</taxon>
        <taxon>Ascaridoidea</taxon>
        <taxon>Ascarididae</taxon>
        <taxon>Parascaris</taxon>
    </lineage>
</organism>
<keyword evidence="1" id="KW-1185">Reference proteome</keyword>